<dbReference type="Proteomes" id="UP000667802">
    <property type="component" value="Unassembled WGS sequence"/>
</dbReference>
<protein>
    <submittedName>
        <fullName evidence="1">Uncharacterized protein</fullName>
    </submittedName>
</protein>
<evidence type="ECO:0000313" key="1">
    <source>
        <dbReference type="EMBL" id="MDR9893205.1"/>
    </source>
</evidence>
<sequence length="333" mass="37746">MTTIKLLESSLNKKPKFLTVDQCKVANFGEVSLEQEQLAVLSSINGQLVELCRTLPASIRDSAIITIQRYYTGFRLSNLLNFFTKFYAPSWSIIYWTQRANPVLSSEDLESAFCAQAIAYFLHMLDDHLADGQIPTSHLLLQLRTQGWMTFSQIAAKLGQQLPGGNELVQQLIDIYFSSIQSSKDVNGIDAYCEIFRKQMSTTLVIPMLVAQKTGCDPIAIRQAYECFGIAWRLLDDLRDCSVDAISGEMSGIYHILPPKFQNLWLLCSRKNEDTDEWKQLQFYLEQEQILPQFISLIVMKLREAENAARLAGLDGYANQLHQLATPLKNDSI</sequence>
<proteinExistence type="predicted"/>
<organism evidence="1 2">
    <name type="scientific">Aetokthonos hydrillicola Thurmond2011</name>
    <dbReference type="NCBI Taxonomy" id="2712845"/>
    <lineage>
        <taxon>Bacteria</taxon>
        <taxon>Bacillati</taxon>
        <taxon>Cyanobacteriota</taxon>
        <taxon>Cyanophyceae</taxon>
        <taxon>Nostocales</taxon>
        <taxon>Hapalosiphonaceae</taxon>
        <taxon>Aetokthonos</taxon>
    </lineage>
</organism>
<reference evidence="2" key="1">
    <citation type="journal article" date="2021" name="Science">
        <title>Hunting the eagle killer: A cyanobacterial neurotoxin causes vacuolar myelinopathy.</title>
        <authorList>
            <person name="Breinlinger S."/>
            <person name="Phillips T.J."/>
            <person name="Haram B.N."/>
            <person name="Mares J."/>
            <person name="Martinez Yerena J.A."/>
            <person name="Hrouzek P."/>
            <person name="Sobotka R."/>
            <person name="Henderson W.M."/>
            <person name="Schmieder P."/>
            <person name="Williams S.M."/>
            <person name="Lauderdale J.D."/>
            <person name="Wilde H.D."/>
            <person name="Gerrin W."/>
            <person name="Kust A."/>
            <person name="Washington J.W."/>
            <person name="Wagner C."/>
            <person name="Geier B."/>
            <person name="Liebeke M."/>
            <person name="Enke H."/>
            <person name="Niedermeyer T.H.J."/>
            <person name="Wilde S.B."/>
        </authorList>
    </citation>
    <scope>NUCLEOTIDE SEQUENCE [LARGE SCALE GENOMIC DNA]</scope>
    <source>
        <strain evidence="2">Thurmond2011</strain>
    </source>
</reference>
<accession>A0AAP5I667</accession>
<name>A0AAP5I667_9CYAN</name>
<dbReference type="AlphaFoldDB" id="A0AAP5I667"/>
<comment type="caution">
    <text evidence="1">The sequence shown here is derived from an EMBL/GenBank/DDBJ whole genome shotgun (WGS) entry which is preliminary data.</text>
</comment>
<dbReference type="EMBL" id="JAALHA020000001">
    <property type="protein sequence ID" value="MDR9893205.1"/>
    <property type="molecule type" value="Genomic_DNA"/>
</dbReference>
<evidence type="ECO:0000313" key="2">
    <source>
        <dbReference type="Proteomes" id="UP000667802"/>
    </source>
</evidence>
<gene>
    <name evidence="1" type="ORF">G7B40_001215</name>
</gene>
<dbReference type="RefSeq" id="WP_208341631.1">
    <property type="nucleotide sequence ID" value="NZ_CAWQFN010000001.1"/>
</dbReference>
<keyword evidence="2" id="KW-1185">Reference proteome</keyword>